<dbReference type="GO" id="GO:0005886">
    <property type="term" value="C:plasma membrane"/>
    <property type="evidence" value="ECO:0007669"/>
    <property type="project" value="UniProtKB-SubCell"/>
</dbReference>
<dbReference type="PROSITE" id="PS50885">
    <property type="entry name" value="HAMP"/>
    <property type="match status" value="1"/>
</dbReference>
<keyword evidence="5" id="KW-0597">Phosphoprotein</keyword>
<keyword evidence="4" id="KW-1003">Cell membrane</keyword>
<keyword evidence="10" id="KW-0067">ATP-binding</keyword>
<gene>
    <name evidence="18" type="ORF">AQJ91_31355</name>
</gene>
<dbReference type="InterPro" id="IPR050980">
    <property type="entry name" value="2C_sensor_his_kinase"/>
</dbReference>
<dbReference type="CDD" id="cd00075">
    <property type="entry name" value="HATPase"/>
    <property type="match status" value="1"/>
</dbReference>
<dbReference type="SMART" id="SM00387">
    <property type="entry name" value="HATPase_c"/>
    <property type="match status" value="1"/>
</dbReference>
<keyword evidence="19" id="KW-1185">Reference proteome</keyword>
<comment type="subcellular location">
    <subcellularLocation>
        <location evidence="2">Cell membrane</location>
        <topology evidence="2">Multi-pass membrane protein</topology>
    </subcellularLocation>
</comment>
<evidence type="ECO:0000256" key="6">
    <source>
        <dbReference type="ARBA" id="ARBA00022679"/>
    </source>
</evidence>
<keyword evidence="12" id="KW-0902">Two-component regulatory system</keyword>
<dbReference type="GO" id="GO:0005524">
    <property type="term" value="F:ATP binding"/>
    <property type="evidence" value="ECO:0007669"/>
    <property type="project" value="UniProtKB-KW"/>
</dbReference>
<dbReference type="FunFam" id="3.30.565.10:FF:000089">
    <property type="entry name" value="Histidine kinase"/>
    <property type="match status" value="1"/>
</dbReference>
<evidence type="ECO:0000256" key="1">
    <source>
        <dbReference type="ARBA" id="ARBA00000085"/>
    </source>
</evidence>
<dbReference type="SUPFAM" id="SSF55874">
    <property type="entry name" value="ATPase domain of HSP90 chaperone/DNA topoisomerase II/histidine kinase"/>
    <property type="match status" value="1"/>
</dbReference>
<evidence type="ECO:0000256" key="5">
    <source>
        <dbReference type="ARBA" id="ARBA00022553"/>
    </source>
</evidence>
<evidence type="ECO:0000256" key="15">
    <source>
        <dbReference type="SAM" id="Phobius"/>
    </source>
</evidence>
<dbReference type="Proteomes" id="UP000053260">
    <property type="component" value="Unassembled WGS sequence"/>
</dbReference>
<dbReference type="InterPro" id="IPR036097">
    <property type="entry name" value="HisK_dim/P_sf"/>
</dbReference>
<dbReference type="Pfam" id="PF02518">
    <property type="entry name" value="HATPase_c"/>
    <property type="match status" value="1"/>
</dbReference>
<keyword evidence="11 15" id="KW-1133">Transmembrane helix</keyword>
<feature type="transmembrane region" description="Helical" evidence="15">
    <location>
        <begin position="26"/>
        <end position="45"/>
    </location>
</feature>
<reference evidence="18 19" key="1">
    <citation type="submission" date="2015-10" db="EMBL/GenBank/DDBJ databases">
        <title>Draft genome sequence of Streptomyces sp. RV15, isolated from a marine sponge.</title>
        <authorList>
            <person name="Ruckert C."/>
            <person name="Abdelmohsen U.R."/>
            <person name="Winkler A."/>
            <person name="Hentschel U."/>
            <person name="Kalinowski J."/>
            <person name="Kampfer P."/>
            <person name="Glaeser S."/>
        </authorList>
    </citation>
    <scope>NUCLEOTIDE SEQUENCE [LARGE SCALE GENOMIC DNA]</scope>
    <source>
        <strain evidence="18 19">RV15</strain>
    </source>
</reference>
<dbReference type="PANTHER" id="PTHR44936">
    <property type="entry name" value="SENSOR PROTEIN CREC"/>
    <property type="match status" value="1"/>
</dbReference>
<evidence type="ECO:0000256" key="11">
    <source>
        <dbReference type="ARBA" id="ARBA00022989"/>
    </source>
</evidence>
<dbReference type="NCBIfam" id="NF041732">
    <property type="entry name" value="hist_kin_CseC"/>
    <property type="match status" value="1"/>
</dbReference>
<dbReference type="PANTHER" id="PTHR44936:SF10">
    <property type="entry name" value="SENSOR PROTEIN RSTB"/>
    <property type="match status" value="1"/>
</dbReference>
<dbReference type="Pfam" id="PF00672">
    <property type="entry name" value="HAMP"/>
    <property type="match status" value="1"/>
</dbReference>
<dbReference type="FunFam" id="1.10.287.130:FF:000012">
    <property type="entry name" value="Histidine kinase"/>
    <property type="match status" value="1"/>
</dbReference>
<dbReference type="InterPro" id="IPR036890">
    <property type="entry name" value="HATPase_C_sf"/>
</dbReference>
<dbReference type="InterPro" id="IPR003660">
    <property type="entry name" value="HAMP_dom"/>
</dbReference>
<keyword evidence="13 15" id="KW-0472">Membrane</keyword>
<dbReference type="InterPro" id="IPR005467">
    <property type="entry name" value="His_kinase_dom"/>
</dbReference>
<protein>
    <recommendedName>
        <fullName evidence="14">Sensor protein CseC</fullName>
        <ecNumber evidence="3">2.7.13.3</ecNumber>
    </recommendedName>
</protein>
<dbReference type="GO" id="GO:0000155">
    <property type="term" value="F:phosphorelay sensor kinase activity"/>
    <property type="evidence" value="ECO:0007669"/>
    <property type="project" value="InterPro"/>
</dbReference>
<dbReference type="Gene3D" id="3.30.565.10">
    <property type="entry name" value="Histidine kinase-like ATPase, C-terminal domain"/>
    <property type="match status" value="1"/>
</dbReference>
<evidence type="ECO:0000256" key="8">
    <source>
        <dbReference type="ARBA" id="ARBA00022741"/>
    </source>
</evidence>
<dbReference type="RefSeq" id="WP_067028240.1">
    <property type="nucleotide sequence ID" value="NZ_KQ949098.1"/>
</dbReference>
<dbReference type="PROSITE" id="PS50109">
    <property type="entry name" value="HIS_KIN"/>
    <property type="match status" value="1"/>
</dbReference>
<keyword evidence="6" id="KW-0808">Transferase</keyword>
<feature type="domain" description="Histidine kinase" evidence="16">
    <location>
        <begin position="234"/>
        <end position="436"/>
    </location>
</feature>
<accession>A0A101UV26</accession>
<dbReference type="InterPro" id="IPR003594">
    <property type="entry name" value="HATPase_dom"/>
</dbReference>
<comment type="caution">
    <text evidence="18">The sequence shown here is derived from an EMBL/GenBank/DDBJ whole genome shotgun (WGS) entry which is preliminary data.</text>
</comment>
<sequence>MRGIFRRLVPSGVDHDGMRTGLKWKLSAAIALVGALVAVALSLVVHNAARVSMLDNARDLADERIQLAQLNFDQSDRPNFPNVGIDDPDLPAALRAKVEEGRRATYVTDGADGEPDIWAAVPVKNGHVLSLHTGFTERGDDVMRDLDQALVIGSIAVVLGGSALGVLIGGQLSRRLRKAAAAAHQLARGETDVRVRDAIGGVVRDETDDLASAVDSMADALVQRIEAERRVTADIAHELRTPVTGLLTAAELLPPGRPTELVLDRAKAMRTLVEDVLEVARLDGASERAELQGIMLGEFVARRVAAKDPAVEVRVVHESEVTTDPRRLERVLFNLLANAARHGRPPIQVTVEGRVIRVRDHGPGFPENLLAEGPSRFRTGSSDRAGHGHGLGLTIAAGQARVLGARLTFRNVRPAGAPEHVPAEGAVAVLWLPEHAPTNTGSYPMLP</sequence>
<evidence type="ECO:0000313" key="18">
    <source>
        <dbReference type="EMBL" id="KUO17355.1"/>
    </source>
</evidence>
<dbReference type="AlphaFoldDB" id="A0A101UV26"/>
<dbReference type="SMART" id="SM00304">
    <property type="entry name" value="HAMP"/>
    <property type="match status" value="1"/>
</dbReference>
<dbReference type="EC" id="2.7.13.3" evidence="3"/>
<dbReference type="STRING" id="909626.AQJ91_31355"/>
<dbReference type="SMART" id="SM00388">
    <property type="entry name" value="HisKA"/>
    <property type="match status" value="1"/>
</dbReference>
<comment type="catalytic activity">
    <reaction evidence="1">
        <text>ATP + protein L-histidine = ADP + protein N-phospho-L-histidine.</text>
        <dbReference type="EC" id="2.7.13.3"/>
    </reaction>
</comment>
<evidence type="ECO:0000256" key="14">
    <source>
        <dbReference type="ARBA" id="ARBA00074871"/>
    </source>
</evidence>
<proteinExistence type="predicted"/>
<evidence type="ECO:0000256" key="3">
    <source>
        <dbReference type="ARBA" id="ARBA00012438"/>
    </source>
</evidence>
<evidence type="ECO:0000259" key="16">
    <source>
        <dbReference type="PROSITE" id="PS50109"/>
    </source>
</evidence>
<dbReference type="Gene3D" id="1.10.287.130">
    <property type="match status" value="1"/>
</dbReference>
<keyword evidence="9 18" id="KW-0418">Kinase</keyword>
<dbReference type="EMBL" id="LMXB01000076">
    <property type="protein sequence ID" value="KUO17355.1"/>
    <property type="molecule type" value="Genomic_DNA"/>
</dbReference>
<organism evidence="18 19">
    <name type="scientific">Streptomyces dysideae</name>
    <dbReference type="NCBI Taxonomy" id="909626"/>
    <lineage>
        <taxon>Bacteria</taxon>
        <taxon>Bacillati</taxon>
        <taxon>Actinomycetota</taxon>
        <taxon>Actinomycetes</taxon>
        <taxon>Kitasatosporales</taxon>
        <taxon>Streptomycetaceae</taxon>
        <taxon>Streptomyces</taxon>
    </lineage>
</organism>
<dbReference type="CDD" id="cd00082">
    <property type="entry name" value="HisKA"/>
    <property type="match status" value="1"/>
</dbReference>
<evidence type="ECO:0000256" key="2">
    <source>
        <dbReference type="ARBA" id="ARBA00004651"/>
    </source>
</evidence>
<evidence type="ECO:0000256" key="7">
    <source>
        <dbReference type="ARBA" id="ARBA00022692"/>
    </source>
</evidence>
<evidence type="ECO:0000256" key="4">
    <source>
        <dbReference type="ARBA" id="ARBA00022475"/>
    </source>
</evidence>
<evidence type="ECO:0000256" key="9">
    <source>
        <dbReference type="ARBA" id="ARBA00022777"/>
    </source>
</evidence>
<feature type="domain" description="HAMP" evidence="17">
    <location>
        <begin position="170"/>
        <end position="226"/>
    </location>
</feature>
<evidence type="ECO:0000313" key="19">
    <source>
        <dbReference type="Proteomes" id="UP000053260"/>
    </source>
</evidence>
<evidence type="ECO:0000259" key="17">
    <source>
        <dbReference type="PROSITE" id="PS50885"/>
    </source>
</evidence>
<dbReference type="OrthoDB" id="9786919at2"/>
<dbReference type="InterPro" id="IPR003661">
    <property type="entry name" value="HisK_dim/P_dom"/>
</dbReference>
<keyword evidence="8" id="KW-0547">Nucleotide-binding</keyword>
<evidence type="ECO:0000256" key="12">
    <source>
        <dbReference type="ARBA" id="ARBA00023012"/>
    </source>
</evidence>
<dbReference type="SUPFAM" id="SSF47384">
    <property type="entry name" value="Homodimeric domain of signal transducing histidine kinase"/>
    <property type="match status" value="1"/>
</dbReference>
<evidence type="ECO:0000256" key="13">
    <source>
        <dbReference type="ARBA" id="ARBA00023136"/>
    </source>
</evidence>
<name>A0A101UV26_9ACTN</name>
<evidence type="ECO:0000256" key="10">
    <source>
        <dbReference type="ARBA" id="ARBA00022840"/>
    </source>
</evidence>
<dbReference type="Pfam" id="PF00512">
    <property type="entry name" value="HisKA"/>
    <property type="match status" value="1"/>
</dbReference>
<dbReference type="InterPro" id="IPR053469">
    <property type="entry name" value="Cell_env_sensor_kinase"/>
</dbReference>
<feature type="transmembrane region" description="Helical" evidence="15">
    <location>
        <begin position="149"/>
        <end position="168"/>
    </location>
</feature>
<dbReference type="Gene3D" id="6.10.340.10">
    <property type="match status" value="1"/>
</dbReference>
<keyword evidence="7 15" id="KW-0812">Transmembrane</keyword>